<feature type="binding site" evidence="8">
    <location>
        <position position="470"/>
    </location>
    <ligand>
        <name>Zn(2+)</name>
        <dbReference type="ChEBI" id="CHEBI:29105"/>
        <label>2</label>
    </ligand>
</feature>
<feature type="compositionally biased region" description="Low complexity" evidence="10">
    <location>
        <begin position="1009"/>
        <end position="1020"/>
    </location>
</feature>
<feature type="region of interest" description="Disordered" evidence="10">
    <location>
        <begin position="996"/>
        <end position="1021"/>
    </location>
</feature>
<dbReference type="InterPro" id="IPR018299">
    <property type="entry name" value="Alkaline_phosphatase_AS"/>
</dbReference>
<dbReference type="SMART" id="SM00098">
    <property type="entry name" value="alkPPc"/>
    <property type="match status" value="2"/>
</dbReference>
<feature type="signal peptide" evidence="11">
    <location>
        <begin position="1"/>
        <end position="24"/>
    </location>
</feature>
<evidence type="ECO:0000256" key="9">
    <source>
        <dbReference type="RuleBase" id="RU003946"/>
    </source>
</evidence>
<evidence type="ECO:0000256" key="7">
    <source>
        <dbReference type="PIRSR" id="PIRSR601952-1"/>
    </source>
</evidence>
<feature type="binding site" evidence="8">
    <location>
        <position position="186"/>
    </location>
    <ligand>
        <name>Mg(2+)</name>
        <dbReference type="ChEBI" id="CHEBI:18420"/>
    </ligand>
</feature>
<evidence type="ECO:0000313" key="13">
    <source>
        <dbReference type="Proteomes" id="UP000009888"/>
    </source>
</evidence>
<feature type="binding site" evidence="8">
    <location>
        <position position="85"/>
    </location>
    <ligand>
        <name>Zn(2+)</name>
        <dbReference type="ChEBI" id="CHEBI:29105"/>
        <label>2</label>
    </ligand>
</feature>
<keyword evidence="4" id="KW-0378">Hydrolase</keyword>
<feature type="binding site" evidence="8">
    <location>
        <position position="85"/>
    </location>
    <ligand>
        <name>Mg(2+)</name>
        <dbReference type="ChEBI" id="CHEBI:18420"/>
    </ligand>
</feature>
<evidence type="ECO:0000256" key="1">
    <source>
        <dbReference type="ARBA" id="ARBA00005984"/>
    </source>
</evidence>
<evidence type="ECO:0000256" key="4">
    <source>
        <dbReference type="ARBA" id="ARBA00022801"/>
    </source>
</evidence>
<proteinExistence type="inferred from homology"/>
<gene>
    <name evidence="12" type="ORF">HMPREF9233_01254</name>
</gene>
<organism evidence="12 13">
    <name type="scientific">Actinobaculum massiliense ACS-171-V-Col2</name>
    <dbReference type="NCBI Taxonomy" id="883066"/>
    <lineage>
        <taxon>Bacteria</taxon>
        <taxon>Bacillati</taxon>
        <taxon>Actinomycetota</taxon>
        <taxon>Actinomycetes</taxon>
        <taxon>Actinomycetales</taxon>
        <taxon>Actinomycetaceae</taxon>
        <taxon>Actinobaculum</taxon>
    </lineage>
</organism>
<feature type="chain" id="PRO_5038674185" description="Alkaline phosphatase" evidence="11">
    <location>
        <begin position="25"/>
        <end position="1251"/>
    </location>
</feature>
<dbReference type="RefSeq" id="WP_007001460.1">
    <property type="nucleotide sequence ID" value="NZ_JH992955.1"/>
</dbReference>
<feature type="binding site" evidence="8">
    <location>
        <position position="419"/>
    </location>
    <ligand>
        <name>Zn(2+)</name>
        <dbReference type="ChEBI" id="CHEBI:29105"/>
        <label>2</label>
    </ligand>
</feature>
<dbReference type="GO" id="GO:0046872">
    <property type="term" value="F:metal ion binding"/>
    <property type="evidence" value="ECO:0007669"/>
    <property type="project" value="UniProtKB-KW"/>
</dbReference>
<dbReference type="SUPFAM" id="SSF69318">
    <property type="entry name" value="Integrin alpha N-terminal domain"/>
    <property type="match status" value="1"/>
</dbReference>
<evidence type="ECO:0000313" key="12">
    <source>
        <dbReference type="EMBL" id="EKU94800.1"/>
    </source>
</evidence>
<dbReference type="PANTHER" id="PTHR11596">
    <property type="entry name" value="ALKALINE PHOSPHATASE"/>
    <property type="match status" value="1"/>
</dbReference>
<feature type="binding site" evidence="8">
    <location>
        <position position="381"/>
    </location>
    <ligand>
        <name>Zn(2+)</name>
        <dbReference type="ChEBI" id="CHEBI:29105"/>
        <label>2</label>
    </ligand>
</feature>
<dbReference type="NCBIfam" id="NF007810">
    <property type="entry name" value="PRK10518.1"/>
    <property type="match status" value="2"/>
</dbReference>
<feature type="binding site" evidence="8">
    <location>
        <position position="420"/>
    </location>
    <ligand>
        <name>Zn(2+)</name>
        <dbReference type="ChEBI" id="CHEBI:29105"/>
        <label>2</label>
    </ligand>
</feature>
<dbReference type="eggNOG" id="COG3942">
    <property type="taxonomic scope" value="Bacteria"/>
</dbReference>
<evidence type="ECO:0000256" key="5">
    <source>
        <dbReference type="ARBA" id="ARBA00022833"/>
    </source>
</evidence>
<feature type="active site" description="Phosphoserine intermediate" evidence="7">
    <location>
        <position position="135"/>
    </location>
</feature>
<comment type="cofactor">
    <cofactor evidence="8">
        <name>Mg(2+)</name>
        <dbReference type="ChEBI" id="CHEBI:18420"/>
    </cofactor>
    <text evidence="8">Binds 1 Mg(2+) ion.</text>
</comment>
<dbReference type="eggNOG" id="COG1785">
    <property type="taxonomic scope" value="Bacteria"/>
</dbReference>
<comment type="cofactor">
    <cofactor evidence="8">
        <name>Zn(2+)</name>
        <dbReference type="ChEBI" id="CHEBI:29105"/>
    </cofactor>
    <text evidence="8">Binds 2 Zn(2+) ions.</text>
</comment>
<dbReference type="Pfam" id="PF00245">
    <property type="entry name" value="Alk_phosphatase"/>
    <property type="match status" value="2"/>
</dbReference>
<name>K9EZZ3_9ACTO</name>
<evidence type="ECO:0000256" key="10">
    <source>
        <dbReference type="SAM" id="MobiDB-lite"/>
    </source>
</evidence>
<dbReference type="PANTHER" id="PTHR11596:SF5">
    <property type="entry name" value="ALKALINE PHOSPHATASE"/>
    <property type="match status" value="1"/>
</dbReference>
<evidence type="ECO:0008006" key="14">
    <source>
        <dbReference type="Google" id="ProtNLM"/>
    </source>
</evidence>
<dbReference type="STRING" id="202789.GCA_001457435_00858"/>
<evidence type="ECO:0000256" key="3">
    <source>
        <dbReference type="ARBA" id="ARBA00022723"/>
    </source>
</evidence>
<feature type="binding site" evidence="8">
    <location>
        <position position="372"/>
    </location>
    <ligand>
        <name>Mg(2+)</name>
        <dbReference type="ChEBI" id="CHEBI:18420"/>
    </ligand>
</feature>
<evidence type="ECO:0000256" key="6">
    <source>
        <dbReference type="ARBA" id="ARBA00022842"/>
    </source>
</evidence>
<feature type="binding site" evidence="8">
    <location>
        <position position="188"/>
    </location>
    <ligand>
        <name>Mg(2+)</name>
        <dbReference type="ChEBI" id="CHEBI:18420"/>
    </ligand>
</feature>
<dbReference type="Proteomes" id="UP000009888">
    <property type="component" value="Unassembled WGS sequence"/>
</dbReference>
<dbReference type="EMBL" id="AGWL01000007">
    <property type="protein sequence ID" value="EKU94800.1"/>
    <property type="molecule type" value="Genomic_DNA"/>
</dbReference>
<dbReference type="PRINTS" id="PR00113">
    <property type="entry name" value="ALKPHPHTASE"/>
</dbReference>
<dbReference type="Gene3D" id="3.40.720.10">
    <property type="entry name" value="Alkaline Phosphatase, subunit A"/>
    <property type="match status" value="2"/>
</dbReference>
<sequence length="1251" mass="130662">MSARNNSRRVAGAFAALAVGVTMAAPQVVADSATTRGGNGPETCVAFDAQGNVRELDAGDCAQFGKAGQGRSNAKARNVILIIGDGMGQSEITSARNYLEGAGGRFAGLDNLTSEGLYTHHSINKDGSFNYVTDSAASGTAWATGTKTYNGAIGVGLKGTPKINLIEQAKNAGLRTGNVSTAEIQDATPAVLGAHVAKRSSYAPSGDKKVVEAADARENGGLGSISEQIVDTRADVTLGGGASYFDTQVKINTGNTNPFLEGDAKYPTTWVAGKTVLENAKDNGYQVVTTADELAAVKEANQDSPVLGLFSPGNMKTTFASSTAKLGASKQAPISCQTQDIGTEPEMALMTRKAIELLDDPTSDKGFFLQVESASIDKRDHSSDACGQIGETKRLDEAVKEALDFAKRDGNTLVVVTADHSHTSQIVGDNRDNVAPTTRLLTADKKSTMTIAYGTTPVAEDGTNAGSQQHTGAQLRVAAYGPGEENVLGQTDQTDLFYTVLNALDLNPDKSDSATDANLAKPASSRDVVAVINADGSIRAPQPGDFTQYGPEGQQRVADGLAKNAVLFIGDGMGDSELTSARNYLYGANGRLPGIDNLDYTGSYTHFSVNKDGTINYVTDSAASGTGWATGTKTYNGALGVGIDGKPVQNLAEKAKAKGLKIGNVSTAEVQDATPAAIGSHVAKRSSYAPSGTKKVVEAADARENGGRGSISEQLIDSRFDVLLGGGAQYFDTEVQVSGMWAGATKWEAGKSVLENAKNNGFQVVTTADELAAVTAADQHSPLIGLFSPGNMPRNFLETIPTEDGYKADTAAACQLNPARTAEIPSLSAMTTKAMDLLANENGFFLQVEGASIDKADHDGDACGQIGELDDLDQAVQAAQAWVKKTGEPTLIVVTADHAHTSQITAVGADTAGLATTLLTADGDPMTLSYNNSVINDPKADSYDQGHTGAQLRVAASGPGAENVIGRTDQTDLHYTVLNALGVDTESAPVADLFIPAKPAPEPTDEPTTEPTGEPTAEPKPVAPMGKWGFFYVDQWGKPAADRVINYGDRSDEVLFGDWDGNGTDTPMVHRGNKFLGTNGWTGVAQFEFTYGDANDRVIVGDWDGDGRDSIAVVRGNQVLMRNALKSGVAERTVTYGNPTDTILAGNFDADLASELVAVRGNTFYVQADLANGKAAVVFAYGDNGDEVVIGDWNGDGADGVGVVRGNKFLLRNDLSNGVAQAAYAYGDPTDGQFVGDWNADGVDTPMVDRR</sequence>
<evidence type="ECO:0000256" key="2">
    <source>
        <dbReference type="ARBA" id="ARBA00022553"/>
    </source>
</evidence>
<accession>K9EZZ3</accession>
<keyword evidence="13" id="KW-1185">Reference proteome</keyword>
<keyword evidence="11" id="KW-0732">Signal</keyword>
<dbReference type="GO" id="GO:0004035">
    <property type="term" value="F:alkaline phosphatase activity"/>
    <property type="evidence" value="ECO:0007669"/>
    <property type="project" value="TreeGrafter"/>
</dbReference>
<keyword evidence="6 8" id="KW-0460">Magnesium</keyword>
<keyword evidence="5 8" id="KW-0862">Zinc</keyword>
<evidence type="ECO:0000256" key="11">
    <source>
        <dbReference type="SAM" id="SignalP"/>
    </source>
</evidence>
<dbReference type="HOGENOM" id="CLU_006796_0_0_11"/>
<dbReference type="CDD" id="cd16012">
    <property type="entry name" value="ALP"/>
    <property type="match status" value="2"/>
</dbReference>
<dbReference type="InterPro" id="IPR028994">
    <property type="entry name" value="Integrin_alpha_N"/>
</dbReference>
<feature type="binding site" evidence="8">
    <location>
        <position position="377"/>
    </location>
    <ligand>
        <name>Zn(2+)</name>
        <dbReference type="ChEBI" id="CHEBI:29105"/>
        <label>2</label>
    </ligand>
</feature>
<protein>
    <recommendedName>
        <fullName evidence="14">Alkaline phosphatase</fullName>
    </recommendedName>
</protein>
<reference evidence="12 13" key="1">
    <citation type="submission" date="2012-09" db="EMBL/GenBank/DDBJ databases">
        <title>The Genome Sequence of Actinobaculum massiliae ACS-171-V-COL2.</title>
        <authorList>
            <consortium name="The Broad Institute Genome Sequencing Platform"/>
            <person name="Earl A."/>
            <person name="Ward D."/>
            <person name="Feldgarden M."/>
            <person name="Gevers D."/>
            <person name="Saerens B."/>
            <person name="Vaneechoutte M."/>
            <person name="Walker B."/>
            <person name="Young S.K."/>
            <person name="Zeng Q."/>
            <person name="Gargeya S."/>
            <person name="Fitzgerald M."/>
            <person name="Haas B."/>
            <person name="Abouelleil A."/>
            <person name="Alvarado L."/>
            <person name="Arachchi H.M."/>
            <person name="Berlin A."/>
            <person name="Chapman S.B."/>
            <person name="Goldberg J."/>
            <person name="Griggs A."/>
            <person name="Gujja S."/>
            <person name="Hansen M."/>
            <person name="Howarth C."/>
            <person name="Imamovic A."/>
            <person name="Larimer J."/>
            <person name="McCowen C."/>
            <person name="Montmayeur A."/>
            <person name="Murphy C."/>
            <person name="Neiman D."/>
            <person name="Pearson M."/>
            <person name="Priest M."/>
            <person name="Roberts A."/>
            <person name="Saif S."/>
            <person name="Shea T."/>
            <person name="Sisk P."/>
            <person name="Sykes S."/>
            <person name="Wortman J."/>
            <person name="Nusbaum C."/>
            <person name="Birren B."/>
        </authorList>
    </citation>
    <scope>NUCLEOTIDE SEQUENCE [LARGE SCALE GENOMIC DNA]</scope>
    <source>
        <strain evidence="13">ACS-171-V-Col2</strain>
    </source>
</reference>
<comment type="similarity">
    <text evidence="1 9">Belongs to the alkaline phosphatase family.</text>
</comment>
<keyword evidence="2" id="KW-0597">Phosphoprotein</keyword>
<keyword evidence="3 8" id="KW-0479">Metal-binding</keyword>
<dbReference type="PROSITE" id="PS00123">
    <property type="entry name" value="ALKALINE_PHOSPHATASE"/>
    <property type="match status" value="2"/>
</dbReference>
<dbReference type="InterPro" id="IPR017850">
    <property type="entry name" value="Alkaline_phosphatase_core_sf"/>
</dbReference>
<evidence type="ECO:0000256" key="8">
    <source>
        <dbReference type="PIRSR" id="PIRSR601952-2"/>
    </source>
</evidence>
<dbReference type="InterPro" id="IPR001952">
    <property type="entry name" value="Alkaline_phosphatase"/>
</dbReference>
<dbReference type="PATRIC" id="fig|883066.3.peg.1313"/>
<dbReference type="SUPFAM" id="SSF53649">
    <property type="entry name" value="Alkaline phosphatase-like"/>
    <property type="match status" value="2"/>
</dbReference>
<dbReference type="AlphaFoldDB" id="K9EZZ3"/>
<comment type="caution">
    <text evidence="12">The sequence shown here is derived from an EMBL/GenBank/DDBJ whole genome shotgun (WGS) entry which is preliminary data.</text>
</comment>